<evidence type="ECO:0000313" key="5">
    <source>
        <dbReference type="Proteomes" id="UP001149411"/>
    </source>
</evidence>
<dbReference type="InterPro" id="IPR043130">
    <property type="entry name" value="CDP-OH_PTrfase_TM_dom"/>
</dbReference>
<dbReference type="Pfam" id="PF01066">
    <property type="entry name" value="CDP-OH_P_transf"/>
    <property type="match status" value="1"/>
</dbReference>
<evidence type="ECO:0000313" key="4">
    <source>
        <dbReference type="EMBL" id="MCX2819435.1"/>
    </source>
</evidence>
<dbReference type="InterPro" id="IPR000462">
    <property type="entry name" value="CDP-OH_P_trans"/>
</dbReference>
<dbReference type="Gene3D" id="1.20.120.1760">
    <property type="match status" value="1"/>
</dbReference>
<keyword evidence="5" id="KW-1185">Reference proteome</keyword>
<comment type="caution">
    <text evidence="4">The sequence shown here is derived from an EMBL/GenBank/DDBJ whole genome shotgun (WGS) entry which is preliminary data.</text>
</comment>
<feature type="transmembrane region" description="Helical" evidence="3">
    <location>
        <begin position="122"/>
        <end position="141"/>
    </location>
</feature>
<gene>
    <name evidence="4" type="ORF">EGH25_08740</name>
</gene>
<keyword evidence="3" id="KW-0472">Membrane</keyword>
<dbReference type="EMBL" id="RKLV01000008">
    <property type="protein sequence ID" value="MCX2819435.1"/>
    <property type="molecule type" value="Genomic_DNA"/>
</dbReference>
<feature type="transmembrane region" description="Helical" evidence="3">
    <location>
        <begin position="147"/>
        <end position="168"/>
    </location>
</feature>
<feature type="transmembrane region" description="Helical" evidence="3">
    <location>
        <begin position="94"/>
        <end position="113"/>
    </location>
</feature>
<evidence type="ECO:0000256" key="3">
    <source>
        <dbReference type="SAM" id="Phobius"/>
    </source>
</evidence>
<dbReference type="GO" id="GO:0008654">
    <property type="term" value="P:phospholipid biosynthetic process"/>
    <property type="evidence" value="ECO:0007669"/>
    <property type="project" value="InterPro"/>
</dbReference>
<proteinExistence type="inferred from homology"/>
<dbReference type="AlphaFoldDB" id="A0A9Q4C3Z3"/>
<dbReference type="Proteomes" id="UP001149411">
    <property type="component" value="Unassembled WGS sequence"/>
</dbReference>
<feature type="transmembrane region" description="Helical" evidence="3">
    <location>
        <begin position="12"/>
        <end position="31"/>
    </location>
</feature>
<comment type="similarity">
    <text evidence="2">Belongs to the CDP-alcohol phosphatidyltransferase class-I family.</text>
</comment>
<dbReference type="GO" id="GO:0016020">
    <property type="term" value="C:membrane"/>
    <property type="evidence" value="ECO:0007669"/>
    <property type="project" value="InterPro"/>
</dbReference>
<accession>A0A9Q4C3Z3</accession>
<dbReference type="InterPro" id="IPR048254">
    <property type="entry name" value="CDP_ALCOHOL_P_TRANSF_CS"/>
</dbReference>
<feature type="transmembrane region" description="Helical" evidence="3">
    <location>
        <begin position="204"/>
        <end position="221"/>
    </location>
</feature>
<evidence type="ECO:0000256" key="2">
    <source>
        <dbReference type="RuleBase" id="RU003750"/>
    </source>
</evidence>
<evidence type="ECO:0000256" key="1">
    <source>
        <dbReference type="ARBA" id="ARBA00022679"/>
    </source>
</evidence>
<keyword evidence="3" id="KW-0812">Transmembrane</keyword>
<dbReference type="GO" id="GO:0016780">
    <property type="term" value="F:phosphotransferase activity, for other substituted phosphate groups"/>
    <property type="evidence" value="ECO:0007669"/>
    <property type="project" value="InterPro"/>
</dbReference>
<protein>
    <submittedName>
        <fullName evidence="4">CDP-alcohol phosphatidyltransferase family protein</fullName>
    </submittedName>
</protein>
<keyword evidence="3" id="KW-1133">Transmembrane helix</keyword>
<name>A0A9Q4C3Z3_9EURY</name>
<keyword evidence="1 2" id="KW-0808">Transferase</keyword>
<sequence length="225" mass="23423">MKPRLLDLLEPPDFVSLMNAGFGFIALIAVAYDDFTIAAGMVLVGAIADGLDGIIARRTASGELGVDIDSLSDIVSFGIAPAFLAHYVARETSLLLSLVPIVFVLAALVRLAAYNVQDADSVGFTGVPSTFAGIFVVVFFLSGVPEAIGAEGLVLVTSTVILAYMMLVEIGYPEIRDRHAVGAGGVVALTVLFPLAYGAVLAKILLAVLVGYIVLAPRYYAGSGK</sequence>
<dbReference type="RefSeq" id="WP_266087688.1">
    <property type="nucleotide sequence ID" value="NZ_RKLV01000008.1"/>
</dbReference>
<dbReference type="PROSITE" id="PS00379">
    <property type="entry name" value="CDP_ALCOHOL_P_TRANSF"/>
    <property type="match status" value="1"/>
</dbReference>
<reference evidence="4" key="1">
    <citation type="submission" date="2022-09" db="EMBL/GenBank/DDBJ databases">
        <title>Haloadaptaus new haloarchaeum isolated from saline soil.</title>
        <authorList>
            <person name="Duran-Viseras A."/>
            <person name="Sanchez-Porro C."/>
            <person name="Ventosa A."/>
        </authorList>
    </citation>
    <scope>NUCLEOTIDE SEQUENCE</scope>
    <source>
        <strain evidence="4">F3-133</strain>
    </source>
</reference>
<organism evidence="4 5">
    <name type="scientific">Halorutilus salinus</name>
    <dbReference type="NCBI Taxonomy" id="2487751"/>
    <lineage>
        <taxon>Archaea</taxon>
        <taxon>Methanobacteriati</taxon>
        <taxon>Methanobacteriota</taxon>
        <taxon>Stenosarchaea group</taxon>
        <taxon>Halobacteria</taxon>
        <taxon>Halorutilales</taxon>
        <taxon>Halorutilaceae</taxon>
        <taxon>Halorutilus</taxon>
    </lineage>
</organism>